<evidence type="ECO:0000256" key="1">
    <source>
        <dbReference type="SAM" id="Phobius"/>
    </source>
</evidence>
<feature type="transmembrane region" description="Helical" evidence="1">
    <location>
        <begin position="20"/>
        <end position="41"/>
    </location>
</feature>
<organism evidence="2 3">
    <name type="scientific">Candidatus Giovannonibacteria bacterium GW2011_GWA2_53_7</name>
    <dbReference type="NCBI Taxonomy" id="1618650"/>
    <lineage>
        <taxon>Bacteria</taxon>
        <taxon>Candidatus Giovannoniibacteriota</taxon>
    </lineage>
</organism>
<keyword evidence="1" id="KW-0812">Transmembrane</keyword>
<dbReference type="Proteomes" id="UP000034290">
    <property type="component" value="Unassembled WGS sequence"/>
</dbReference>
<comment type="caution">
    <text evidence="2">The sequence shown here is derived from an EMBL/GenBank/DDBJ whole genome shotgun (WGS) entry which is preliminary data.</text>
</comment>
<dbReference type="EMBL" id="LCRM01000061">
    <property type="protein sequence ID" value="KKW34805.1"/>
    <property type="molecule type" value="Genomic_DNA"/>
</dbReference>
<proteinExistence type="predicted"/>
<protein>
    <submittedName>
        <fullName evidence="2">Uncharacterized protein</fullName>
    </submittedName>
</protein>
<evidence type="ECO:0000313" key="2">
    <source>
        <dbReference type="EMBL" id="KKW34805.1"/>
    </source>
</evidence>
<sequence length="91" mass="9738">MNEKESSKNHLGPTIGLGALAGAIAGLLVGIGSFFWMLTWLDQPSTWEALRARQMEQDRGALEAEESATVEIVGKVAPAVTGVTIRKPMET</sequence>
<gene>
    <name evidence="2" type="ORF">UY81_C0061G0001</name>
</gene>
<evidence type="ECO:0000313" key="3">
    <source>
        <dbReference type="Proteomes" id="UP000034290"/>
    </source>
</evidence>
<keyword evidence="1" id="KW-0472">Membrane</keyword>
<name>A0A0G1XV52_9BACT</name>
<feature type="non-terminal residue" evidence="2">
    <location>
        <position position="91"/>
    </location>
</feature>
<reference evidence="2 3" key="1">
    <citation type="journal article" date="2015" name="Nature">
        <title>rRNA introns, odd ribosomes, and small enigmatic genomes across a large radiation of phyla.</title>
        <authorList>
            <person name="Brown C.T."/>
            <person name="Hug L.A."/>
            <person name="Thomas B.C."/>
            <person name="Sharon I."/>
            <person name="Castelle C.J."/>
            <person name="Singh A."/>
            <person name="Wilkins M.J."/>
            <person name="Williams K.H."/>
            <person name="Banfield J.F."/>
        </authorList>
    </citation>
    <scope>NUCLEOTIDE SEQUENCE [LARGE SCALE GENOMIC DNA]</scope>
</reference>
<keyword evidence="1" id="KW-1133">Transmembrane helix</keyword>
<dbReference type="AlphaFoldDB" id="A0A0G1XV52"/>
<accession>A0A0G1XV52</accession>